<sequence length="974" mass="107800">MADYEKTQYNPACHWVVCKGSEIPSNAVAGGDDKGGEVIYVGRALCKGDLLPGKVVRSRSVCYVSNGGLEYSSGDYQALVCRGASLAWRVASDGAVPSGAIQGGVTKSGEPLYIGRAHHQGLLLIGKVHPSHKTMYIPYDKKEYGYAQYEVLTLKTLNLSPSTWRFQMERRLKWDHKADFFLSSIGLSAGIGNLWRFPFLVFDNGGGAFLFVYLIVIALVAKPLYYLEMFVGQFSSSGSMSVWAAFPLARGVGATMTVGSLCLALYYNMYLSYALMYLYHSVGSHLPWSGCYTSWGANTHVCYIRKPNVRTCKAAAQRLYQRFKHHNITFGVVVNTTNNNIVYVPHRAYSVEMSGCVNATMSAAEHFFWDKVLKVSRGLHDVRPMNIDLTLCYFLVWLHIFVIISKGIKWFGKIVLVTATCPYLMLFALLMKGVSLDGANSGVGLVFIPAWQHIFTFKCWRNAIEQALTSLCVATGCLTVLASYNDFYNDIFQDTWFFAILNFVWGMLSSTAFFSALGSQSFLLNVTLPELVLDEVQSLAFVSYIEALSNLAFPQMWSVLFLLCMFLLGLNSSVCLIHTVLMSITEQFPGLKDFRVELTLLFCIGAFLAGLPLCTPTGPFFMKILETHLGGSFLVVVAFVEIICYSWGYTARRLLFDIEFMYTVPSSVVYKVLWSFLVPLMLLLSYLSGLLSSSPAILRGYTFPLYVDIGGYMLLLFIFCQIPLYGLSWFKQRGYNCDDAMLPSYKWGPEEPALFNAYQARLRNRGLVPMSSRFPVRFVIPQTVPTDAVLPVMFAAEPVKPPSWSPLSWRPGGAPGHAEGHVDRQWSLPPNLPALDLNSLAVSMPKADGGAGPSAPEPGRRASLISPHAPTQPPQQVRQFLPTLNPNSLGPQFSDSPMRFGLLGRLFIRRHEGHEDVLVPAIPTQAPDQYLNPKLPPMTYPVQPGGPIGFTAQASTSAPGAPPLGCCFRQRTSG</sequence>
<evidence type="ECO:0000313" key="1">
    <source>
        <dbReference type="EMBL" id="KAH7970776.1"/>
    </source>
</evidence>
<proteinExistence type="predicted"/>
<dbReference type="EMBL" id="CM023480">
    <property type="protein sequence ID" value="KAH7970776.1"/>
    <property type="molecule type" value="Genomic_DNA"/>
</dbReference>
<evidence type="ECO:0000313" key="2">
    <source>
        <dbReference type="Proteomes" id="UP000821865"/>
    </source>
</evidence>
<dbReference type="Proteomes" id="UP000821865">
    <property type="component" value="Chromosome 11"/>
</dbReference>
<gene>
    <name evidence="1" type="ORF">HPB49_015446</name>
</gene>
<comment type="caution">
    <text evidence="1">The sequence shown here is derived from an EMBL/GenBank/DDBJ whole genome shotgun (WGS) entry which is preliminary data.</text>
</comment>
<keyword evidence="2" id="KW-1185">Reference proteome</keyword>
<name>A0ACB8DJH9_DERSI</name>
<accession>A0ACB8DJH9</accession>
<reference evidence="1" key="1">
    <citation type="submission" date="2020-05" db="EMBL/GenBank/DDBJ databases">
        <title>Large-scale comparative analyses of tick genomes elucidate their genetic diversity and vector capacities.</title>
        <authorList>
            <person name="Jia N."/>
            <person name="Wang J."/>
            <person name="Shi W."/>
            <person name="Du L."/>
            <person name="Sun Y."/>
            <person name="Zhan W."/>
            <person name="Jiang J."/>
            <person name="Wang Q."/>
            <person name="Zhang B."/>
            <person name="Ji P."/>
            <person name="Sakyi L.B."/>
            <person name="Cui X."/>
            <person name="Yuan T."/>
            <person name="Jiang B."/>
            <person name="Yang W."/>
            <person name="Lam T.T.-Y."/>
            <person name="Chang Q."/>
            <person name="Ding S."/>
            <person name="Wang X."/>
            <person name="Zhu J."/>
            <person name="Ruan X."/>
            <person name="Zhao L."/>
            <person name="Wei J."/>
            <person name="Que T."/>
            <person name="Du C."/>
            <person name="Cheng J."/>
            <person name="Dai P."/>
            <person name="Han X."/>
            <person name="Huang E."/>
            <person name="Gao Y."/>
            <person name="Liu J."/>
            <person name="Shao H."/>
            <person name="Ye R."/>
            <person name="Li L."/>
            <person name="Wei W."/>
            <person name="Wang X."/>
            <person name="Wang C."/>
            <person name="Yang T."/>
            <person name="Huo Q."/>
            <person name="Li W."/>
            <person name="Guo W."/>
            <person name="Chen H."/>
            <person name="Zhou L."/>
            <person name="Ni X."/>
            <person name="Tian J."/>
            <person name="Zhou Y."/>
            <person name="Sheng Y."/>
            <person name="Liu T."/>
            <person name="Pan Y."/>
            <person name="Xia L."/>
            <person name="Li J."/>
            <person name="Zhao F."/>
            <person name="Cao W."/>
        </authorList>
    </citation>
    <scope>NUCLEOTIDE SEQUENCE</scope>
    <source>
        <strain evidence="1">Dsil-2018</strain>
    </source>
</reference>
<protein>
    <submittedName>
        <fullName evidence="1">Uncharacterized protein</fullName>
    </submittedName>
</protein>
<organism evidence="1 2">
    <name type="scientific">Dermacentor silvarum</name>
    <name type="common">Tick</name>
    <dbReference type="NCBI Taxonomy" id="543639"/>
    <lineage>
        <taxon>Eukaryota</taxon>
        <taxon>Metazoa</taxon>
        <taxon>Ecdysozoa</taxon>
        <taxon>Arthropoda</taxon>
        <taxon>Chelicerata</taxon>
        <taxon>Arachnida</taxon>
        <taxon>Acari</taxon>
        <taxon>Parasitiformes</taxon>
        <taxon>Ixodida</taxon>
        <taxon>Ixodoidea</taxon>
        <taxon>Ixodidae</taxon>
        <taxon>Rhipicephalinae</taxon>
        <taxon>Dermacentor</taxon>
    </lineage>
</organism>